<dbReference type="OrthoDB" id="1495424at2"/>
<comment type="caution">
    <text evidence="3">The sequence shown here is derived from an EMBL/GenBank/DDBJ whole genome shotgun (WGS) entry which is preliminary data.</text>
</comment>
<feature type="transmembrane region" description="Helical" evidence="1">
    <location>
        <begin position="106"/>
        <end position="125"/>
    </location>
</feature>
<feature type="transmembrane region" description="Helical" evidence="1">
    <location>
        <begin position="42"/>
        <end position="62"/>
    </location>
</feature>
<dbReference type="EMBL" id="SDWJ01000002">
    <property type="protein sequence ID" value="MVZ98099.1"/>
    <property type="molecule type" value="Genomic_DNA"/>
</dbReference>
<dbReference type="Proteomes" id="UP000471147">
    <property type="component" value="Unassembled WGS sequence"/>
</dbReference>
<feature type="signal peptide" evidence="2">
    <location>
        <begin position="1"/>
        <end position="24"/>
    </location>
</feature>
<keyword evidence="2" id="KW-0732">Signal</keyword>
<proteinExistence type="predicted"/>
<gene>
    <name evidence="3" type="ORF">EUU23_10385</name>
</gene>
<evidence type="ECO:0000313" key="3">
    <source>
        <dbReference type="EMBL" id="MVZ98099.1"/>
    </source>
</evidence>
<evidence type="ECO:0000256" key="1">
    <source>
        <dbReference type="SAM" id="Phobius"/>
    </source>
</evidence>
<organism evidence="3 4">
    <name type="scientific">Sphingorhabdus profundilacus</name>
    <dbReference type="NCBI Taxonomy" id="2509718"/>
    <lineage>
        <taxon>Bacteria</taxon>
        <taxon>Pseudomonadati</taxon>
        <taxon>Pseudomonadota</taxon>
        <taxon>Alphaproteobacteria</taxon>
        <taxon>Sphingomonadales</taxon>
        <taxon>Sphingomonadaceae</taxon>
        <taxon>Sphingorhabdus</taxon>
    </lineage>
</organism>
<reference evidence="3 4" key="1">
    <citation type="submission" date="2019-01" db="EMBL/GenBank/DDBJ databases">
        <title>Sphingorhabdus lacus sp.nov., isolated from an oligotrophic freshwater lake.</title>
        <authorList>
            <person name="Park M."/>
        </authorList>
    </citation>
    <scope>NUCLEOTIDE SEQUENCE [LARGE SCALE GENOMIC DNA]</scope>
    <source>
        <strain evidence="3 4">IMCC26285</strain>
    </source>
</reference>
<evidence type="ECO:0000256" key="2">
    <source>
        <dbReference type="SAM" id="SignalP"/>
    </source>
</evidence>
<keyword evidence="4" id="KW-1185">Reference proteome</keyword>
<protein>
    <submittedName>
        <fullName evidence="3">Uncharacterized protein</fullName>
    </submittedName>
</protein>
<feature type="transmembrane region" description="Helical" evidence="1">
    <location>
        <begin position="69"/>
        <end position="86"/>
    </location>
</feature>
<accession>A0A6I4LYY9</accession>
<feature type="chain" id="PRO_5026250257" evidence="2">
    <location>
        <begin position="25"/>
        <end position="144"/>
    </location>
</feature>
<sequence>MVGWATAVYLPSLSIAALSLSPLAAGTNVFVDTFQVADEVSPAAKIAFAVIFGGSLVGMRMAAAKSRMLVDALVGVISIILVVAFLPEDWSRGFGIGLNGIRFDTVPTTIYVIGGFLGGIIFSLSEAQCVLHGQKQTVHQSAKD</sequence>
<keyword evidence="1" id="KW-1133">Transmembrane helix</keyword>
<keyword evidence="1" id="KW-0812">Transmembrane</keyword>
<dbReference type="AlphaFoldDB" id="A0A6I4LYY9"/>
<dbReference type="RefSeq" id="WP_160354054.1">
    <property type="nucleotide sequence ID" value="NZ_SDWJ01000002.1"/>
</dbReference>
<name>A0A6I4LYY9_9SPHN</name>
<evidence type="ECO:0000313" key="4">
    <source>
        <dbReference type="Proteomes" id="UP000471147"/>
    </source>
</evidence>
<keyword evidence="1" id="KW-0472">Membrane</keyword>